<keyword evidence="1" id="KW-0436">Ligase</keyword>
<accession>A0A167WR66</accession>
<keyword evidence="1" id="KW-0030">Aminoacyl-tRNA synthetase</keyword>
<name>A0A167WR66_9HYPO</name>
<dbReference type="GO" id="GO:0005739">
    <property type="term" value="C:mitochondrion"/>
    <property type="evidence" value="ECO:0007669"/>
    <property type="project" value="TreeGrafter"/>
</dbReference>
<dbReference type="EMBL" id="AZGY01000026">
    <property type="protein sequence ID" value="KZZ89171.1"/>
    <property type="molecule type" value="Genomic_DNA"/>
</dbReference>
<dbReference type="InterPro" id="IPR027031">
    <property type="entry name" value="Gly-tRNA_synthase/POLG2"/>
</dbReference>
<dbReference type="STRING" id="1081109.A0A167WR66"/>
<proteinExistence type="predicted"/>
<dbReference type="GO" id="GO:0070150">
    <property type="term" value="P:mitochondrial glycyl-tRNA aminoacylation"/>
    <property type="evidence" value="ECO:0007669"/>
    <property type="project" value="TreeGrafter"/>
</dbReference>
<evidence type="ECO:0000313" key="2">
    <source>
        <dbReference type="Proteomes" id="UP000078544"/>
    </source>
</evidence>
<sequence>MELDCTAVTSEAVLKTSGHVDRFAGWMCKDPAKGEYLHADHLIKSVIATKLAENKSFSDLQPSKAGHLDAPTVGEYEEILAKVASVS</sequence>
<reference evidence="1 2" key="1">
    <citation type="journal article" date="2016" name="Genome Biol. Evol.">
        <title>Divergent and convergent evolution of fungal pathogenicity.</title>
        <authorList>
            <person name="Shang Y."/>
            <person name="Xiao G."/>
            <person name="Zheng P."/>
            <person name="Cen K."/>
            <person name="Zhan S."/>
            <person name="Wang C."/>
        </authorList>
    </citation>
    <scope>NUCLEOTIDE SEQUENCE [LARGE SCALE GENOMIC DNA]</scope>
    <source>
        <strain evidence="1 2">RCEF 2490</strain>
    </source>
</reference>
<dbReference type="AlphaFoldDB" id="A0A167WR66"/>
<comment type="caution">
    <text evidence="1">The sequence shown here is derived from an EMBL/GenBank/DDBJ whole genome shotgun (WGS) entry which is preliminary data.</text>
</comment>
<organism evidence="1 2">
    <name type="scientific">Moelleriella libera RCEF 2490</name>
    <dbReference type="NCBI Taxonomy" id="1081109"/>
    <lineage>
        <taxon>Eukaryota</taxon>
        <taxon>Fungi</taxon>
        <taxon>Dikarya</taxon>
        <taxon>Ascomycota</taxon>
        <taxon>Pezizomycotina</taxon>
        <taxon>Sordariomycetes</taxon>
        <taxon>Hypocreomycetidae</taxon>
        <taxon>Hypocreales</taxon>
        <taxon>Clavicipitaceae</taxon>
        <taxon>Moelleriella</taxon>
    </lineage>
</organism>
<gene>
    <name evidence="1" type="ORF">AAL_07819</name>
</gene>
<evidence type="ECO:0000313" key="1">
    <source>
        <dbReference type="EMBL" id="KZZ89171.1"/>
    </source>
</evidence>
<dbReference type="InterPro" id="IPR045864">
    <property type="entry name" value="aa-tRNA-synth_II/BPL/LPL"/>
</dbReference>
<dbReference type="PANTHER" id="PTHR10745">
    <property type="entry name" value="GLYCYL-TRNA SYNTHETASE/DNA POLYMERASE SUBUNIT GAMMA-2"/>
    <property type="match status" value="1"/>
</dbReference>
<dbReference type="GO" id="GO:0004820">
    <property type="term" value="F:glycine-tRNA ligase activity"/>
    <property type="evidence" value="ECO:0007669"/>
    <property type="project" value="TreeGrafter"/>
</dbReference>
<dbReference type="PANTHER" id="PTHR10745:SF0">
    <property type="entry name" value="GLYCINE--TRNA LIGASE"/>
    <property type="match status" value="1"/>
</dbReference>
<dbReference type="SUPFAM" id="SSF55681">
    <property type="entry name" value="Class II aaRS and biotin synthetases"/>
    <property type="match status" value="1"/>
</dbReference>
<keyword evidence="2" id="KW-1185">Reference proteome</keyword>
<dbReference type="OrthoDB" id="4740349at2759"/>
<protein>
    <submittedName>
        <fullName evidence="1">Glycyl-tRNA synthetase 1</fullName>
    </submittedName>
</protein>
<dbReference type="Gene3D" id="3.30.40.230">
    <property type="match status" value="1"/>
</dbReference>
<dbReference type="Proteomes" id="UP000078544">
    <property type="component" value="Unassembled WGS sequence"/>
</dbReference>